<feature type="binding site" evidence="8">
    <location>
        <position position="99"/>
    </location>
    <ligand>
        <name>Mg(2+)</name>
        <dbReference type="ChEBI" id="CHEBI:18420"/>
    </ligand>
</feature>
<comment type="function">
    <text evidence="8">Toxic component of a toxin-antitoxin (TA) system. An RNase.</text>
</comment>
<dbReference type="HAMAP" id="MF_00265">
    <property type="entry name" value="VapC_Nob1"/>
    <property type="match status" value="1"/>
</dbReference>
<comment type="cofactor">
    <cofactor evidence="1 8">
        <name>Mg(2+)</name>
        <dbReference type="ChEBI" id="CHEBI:18420"/>
    </cofactor>
</comment>
<dbReference type="CDD" id="cd09871">
    <property type="entry name" value="PIN_MtVapC28-VapC30-like"/>
    <property type="match status" value="1"/>
</dbReference>
<dbReference type="PANTHER" id="PTHR33653:SF1">
    <property type="entry name" value="RIBONUCLEASE VAPC2"/>
    <property type="match status" value="1"/>
</dbReference>
<dbReference type="InterPro" id="IPR050556">
    <property type="entry name" value="Type_II_TA_system_RNase"/>
</dbReference>
<accession>A0A0F5FQL1</accession>
<keyword evidence="4 8" id="KW-0479">Metal-binding</keyword>
<keyword evidence="6 8" id="KW-0460">Magnesium</keyword>
<gene>
    <name evidence="8" type="primary">vapC</name>
    <name evidence="10" type="ORF">VE25_14420</name>
</gene>
<dbReference type="InterPro" id="IPR029060">
    <property type="entry name" value="PIN-like_dom_sf"/>
</dbReference>
<evidence type="ECO:0000256" key="3">
    <source>
        <dbReference type="ARBA" id="ARBA00022722"/>
    </source>
</evidence>
<comment type="similarity">
    <text evidence="7 8">Belongs to the PINc/VapC protein family.</text>
</comment>
<keyword evidence="3 8" id="KW-0540">Nuclease</keyword>
<protein>
    <recommendedName>
        <fullName evidence="8">Ribonuclease VapC</fullName>
        <shortName evidence="8">RNase VapC</shortName>
        <ecNumber evidence="8">3.1.-.-</ecNumber>
    </recommendedName>
    <alternativeName>
        <fullName evidence="8">Toxin VapC</fullName>
    </alternativeName>
</protein>
<dbReference type="PANTHER" id="PTHR33653">
    <property type="entry name" value="RIBONUCLEASE VAPC2"/>
    <property type="match status" value="1"/>
</dbReference>
<evidence type="ECO:0000259" key="9">
    <source>
        <dbReference type="Pfam" id="PF01850"/>
    </source>
</evidence>
<keyword evidence="8" id="KW-0800">Toxin</keyword>
<dbReference type="Gene3D" id="3.40.50.1010">
    <property type="entry name" value="5'-nuclease"/>
    <property type="match status" value="1"/>
</dbReference>
<evidence type="ECO:0000313" key="10">
    <source>
        <dbReference type="EMBL" id="KKB11136.1"/>
    </source>
</evidence>
<evidence type="ECO:0000256" key="2">
    <source>
        <dbReference type="ARBA" id="ARBA00022649"/>
    </source>
</evidence>
<dbReference type="AlphaFoldDB" id="A0A0F5FQL1"/>
<dbReference type="GO" id="GO:0090729">
    <property type="term" value="F:toxin activity"/>
    <property type="evidence" value="ECO:0007669"/>
    <property type="project" value="UniProtKB-KW"/>
</dbReference>
<dbReference type="GO" id="GO:0004540">
    <property type="term" value="F:RNA nuclease activity"/>
    <property type="evidence" value="ECO:0007669"/>
    <property type="project" value="InterPro"/>
</dbReference>
<dbReference type="InterPro" id="IPR022907">
    <property type="entry name" value="VapC_family"/>
</dbReference>
<name>A0A0F5FQL1_9HYPH</name>
<evidence type="ECO:0000256" key="8">
    <source>
        <dbReference type="HAMAP-Rule" id="MF_00265"/>
    </source>
</evidence>
<comment type="caution">
    <text evidence="10">The sequence shown here is derived from an EMBL/GenBank/DDBJ whole genome shotgun (WGS) entry which is preliminary data.</text>
</comment>
<dbReference type="PATRIC" id="fig|443610.3.peg.1127"/>
<dbReference type="SUPFAM" id="SSF88723">
    <property type="entry name" value="PIN domain-like"/>
    <property type="match status" value="1"/>
</dbReference>
<dbReference type="Proteomes" id="UP000033632">
    <property type="component" value="Unassembled WGS sequence"/>
</dbReference>
<evidence type="ECO:0000256" key="1">
    <source>
        <dbReference type="ARBA" id="ARBA00001946"/>
    </source>
</evidence>
<dbReference type="STRING" id="443610.VE25_14420"/>
<dbReference type="GO" id="GO:0000287">
    <property type="term" value="F:magnesium ion binding"/>
    <property type="evidence" value="ECO:0007669"/>
    <property type="project" value="UniProtKB-UniRule"/>
</dbReference>
<feature type="binding site" evidence="8">
    <location>
        <position position="4"/>
    </location>
    <ligand>
        <name>Mg(2+)</name>
        <dbReference type="ChEBI" id="CHEBI:18420"/>
    </ligand>
</feature>
<dbReference type="EC" id="3.1.-.-" evidence="8"/>
<evidence type="ECO:0000256" key="4">
    <source>
        <dbReference type="ARBA" id="ARBA00022723"/>
    </source>
</evidence>
<dbReference type="Pfam" id="PF01850">
    <property type="entry name" value="PIN"/>
    <property type="match status" value="1"/>
</dbReference>
<dbReference type="EMBL" id="JZEX01000123">
    <property type="protein sequence ID" value="KKB11136.1"/>
    <property type="molecule type" value="Genomic_DNA"/>
</dbReference>
<evidence type="ECO:0000256" key="5">
    <source>
        <dbReference type="ARBA" id="ARBA00022801"/>
    </source>
</evidence>
<keyword evidence="11" id="KW-1185">Reference proteome</keyword>
<organism evidence="10 11">
    <name type="scientific">Devosia geojensis</name>
    <dbReference type="NCBI Taxonomy" id="443610"/>
    <lineage>
        <taxon>Bacteria</taxon>
        <taxon>Pseudomonadati</taxon>
        <taxon>Pseudomonadota</taxon>
        <taxon>Alphaproteobacteria</taxon>
        <taxon>Hyphomicrobiales</taxon>
        <taxon>Devosiaceae</taxon>
        <taxon>Devosia</taxon>
    </lineage>
</organism>
<sequence>MVVDASVIAAIAFGEPEAQAFELVIADDPIRLISVATLFEATIVIETRNGELGARELDMWVNRTGLEVMPVDADQYAIVRDAWRRFGKGRHRAALNFGDCFSYALSAVTQEPLLFKGDDFARTDVLRVALP</sequence>
<keyword evidence="2 8" id="KW-1277">Toxin-antitoxin system</keyword>
<dbReference type="RefSeq" id="WP_046109337.1">
    <property type="nucleotide sequence ID" value="NZ_JZEX01000123.1"/>
</dbReference>
<reference evidence="10 11" key="1">
    <citation type="submission" date="2015-03" db="EMBL/GenBank/DDBJ databases">
        <authorList>
            <person name="Hassan Y.I."/>
            <person name="Lepp D."/>
            <person name="Li X.-Z."/>
            <person name="Zhou T."/>
        </authorList>
    </citation>
    <scope>NUCLEOTIDE SEQUENCE [LARGE SCALE GENOMIC DNA]</scope>
    <source>
        <strain evidence="10 11">BD-c194</strain>
    </source>
</reference>
<proteinExistence type="inferred from homology"/>
<keyword evidence="5 8" id="KW-0378">Hydrolase</keyword>
<evidence type="ECO:0000256" key="6">
    <source>
        <dbReference type="ARBA" id="ARBA00022842"/>
    </source>
</evidence>
<dbReference type="OrthoDB" id="32625at2"/>
<evidence type="ECO:0000313" key="11">
    <source>
        <dbReference type="Proteomes" id="UP000033632"/>
    </source>
</evidence>
<feature type="domain" description="PIN" evidence="9">
    <location>
        <begin position="1"/>
        <end position="125"/>
    </location>
</feature>
<dbReference type="GO" id="GO:0016787">
    <property type="term" value="F:hydrolase activity"/>
    <property type="evidence" value="ECO:0007669"/>
    <property type="project" value="UniProtKB-KW"/>
</dbReference>
<evidence type="ECO:0000256" key="7">
    <source>
        <dbReference type="ARBA" id="ARBA00038093"/>
    </source>
</evidence>
<dbReference type="InterPro" id="IPR002716">
    <property type="entry name" value="PIN_dom"/>
</dbReference>